<dbReference type="InterPro" id="IPR020613">
    <property type="entry name" value="Thiolase_CS"/>
</dbReference>
<feature type="domain" description="Thiolase C-terminal" evidence="12">
    <location>
        <begin position="274"/>
        <end position="396"/>
    </location>
</feature>
<dbReference type="PANTHER" id="PTHR43853:SF8">
    <property type="entry name" value="3-KETOACYL-COA THIOLASE, PEROXISOMAL"/>
    <property type="match status" value="1"/>
</dbReference>
<reference evidence="13 14" key="1">
    <citation type="submission" date="2023-07" db="EMBL/GenBank/DDBJ databases">
        <title>Sequencing the genomes of 1000 actinobacteria strains.</title>
        <authorList>
            <person name="Klenk H.-P."/>
        </authorList>
    </citation>
    <scope>NUCLEOTIDE SEQUENCE [LARGE SCALE GENOMIC DNA]</scope>
    <source>
        <strain evidence="13 14">DSM 22966</strain>
    </source>
</reference>
<evidence type="ECO:0000256" key="7">
    <source>
        <dbReference type="ARBA" id="ARBA00023140"/>
    </source>
</evidence>
<evidence type="ECO:0000256" key="4">
    <source>
        <dbReference type="ARBA" id="ARBA00022832"/>
    </source>
</evidence>
<proteinExistence type="inferred from homology"/>
<dbReference type="EMBL" id="JAVDYJ010000001">
    <property type="protein sequence ID" value="MDR7348306.1"/>
    <property type="molecule type" value="Genomic_DNA"/>
</dbReference>
<name>A0ABU2B3W5_9MICC</name>
<evidence type="ECO:0000313" key="13">
    <source>
        <dbReference type="EMBL" id="MDR7348306.1"/>
    </source>
</evidence>
<keyword evidence="4" id="KW-0276">Fatty acid metabolism</keyword>
<comment type="similarity">
    <text evidence="2 9">Belongs to the thiolase-like superfamily. Thiolase family.</text>
</comment>
<evidence type="ECO:0000259" key="11">
    <source>
        <dbReference type="Pfam" id="PF00108"/>
    </source>
</evidence>
<protein>
    <submittedName>
        <fullName evidence="13">Acetyl-CoA C-acetyltransferase</fullName>
        <ecNumber evidence="13">2.3.1.9</ecNumber>
    </submittedName>
</protein>
<dbReference type="GO" id="GO:0003985">
    <property type="term" value="F:acetyl-CoA C-acetyltransferase activity"/>
    <property type="evidence" value="ECO:0007669"/>
    <property type="project" value="UniProtKB-EC"/>
</dbReference>
<evidence type="ECO:0000256" key="3">
    <source>
        <dbReference type="ARBA" id="ARBA00022679"/>
    </source>
</evidence>
<evidence type="ECO:0000256" key="10">
    <source>
        <dbReference type="SAM" id="MobiDB-lite"/>
    </source>
</evidence>
<dbReference type="Pfam" id="PF02803">
    <property type="entry name" value="Thiolase_C"/>
    <property type="match status" value="1"/>
</dbReference>
<gene>
    <name evidence="13" type="ORF">J2S62_002563</name>
</gene>
<dbReference type="Gene3D" id="3.40.47.10">
    <property type="match status" value="1"/>
</dbReference>
<comment type="subcellular location">
    <subcellularLocation>
        <location evidence="1">Peroxisome</location>
    </subcellularLocation>
</comment>
<dbReference type="PROSITE" id="PS00737">
    <property type="entry name" value="THIOLASE_2"/>
    <property type="match status" value="1"/>
</dbReference>
<keyword evidence="7" id="KW-0576">Peroxisome</keyword>
<dbReference type="InterPro" id="IPR020616">
    <property type="entry name" value="Thiolase_N"/>
</dbReference>
<keyword evidence="14" id="KW-1185">Reference proteome</keyword>
<feature type="region of interest" description="Disordered" evidence="10">
    <location>
        <begin position="175"/>
        <end position="231"/>
    </location>
</feature>
<dbReference type="SUPFAM" id="SSF53901">
    <property type="entry name" value="Thiolase-like"/>
    <property type="match status" value="2"/>
</dbReference>
<dbReference type="InterPro" id="IPR002155">
    <property type="entry name" value="Thiolase"/>
</dbReference>
<organism evidence="13 14">
    <name type="scientific">Enteractinococcus fodinae</name>
    <dbReference type="NCBI Taxonomy" id="684663"/>
    <lineage>
        <taxon>Bacteria</taxon>
        <taxon>Bacillati</taxon>
        <taxon>Actinomycetota</taxon>
        <taxon>Actinomycetes</taxon>
        <taxon>Micrococcales</taxon>
        <taxon>Micrococcaceae</taxon>
    </lineage>
</organism>
<dbReference type="InterPro" id="IPR050215">
    <property type="entry name" value="Thiolase-like_sf_Thiolase"/>
</dbReference>
<dbReference type="PIRSF" id="PIRSF000429">
    <property type="entry name" value="Ac-CoA_Ac_transf"/>
    <property type="match status" value="1"/>
</dbReference>
<feature type="compositionally biased region" description="Basic and acidic residues" evidence="10">
    <location>
        <begin position="201"/>
        <end position="213"/>
    </location>
</feature>
<dbReference type="Pfam" id="PF00108">
    <property type="entry name" value="Thiolase_N"/>
    <property type="match status" value="1"/>
</dbReference>
<keyword evidence="3 9" id="KW-0808">Transferase</keyword>
<sequence>MRDAVLVSFARTPIGRAYRGAFNNTQSQELAGHAIQHAVSRAELDPSAVDDVILGSAVQQGAQGGNFGRQAALRAGLPTTVSGMTVDRQCASGLMSIVIANRMVQAGDADIVVAGGAESISLVQNEHQNRFRAKDEWLEHNVPGIYHSMLQTAETVADRYSISRSRQDEYAAMSQERTAEAQADNRFDQEIVPLPSCPFTDPKDPNSETKEVTLEQDEGNRPGTTAEKLSGLNPVMADQVPHEASITAGNASQLSDGAAALTVMSADEAQERGLKPLGRLAGFATAGVAPDEMGIGPALAVPKLLKKMNLDVSDIDLWELNEAFAVQVLYCQDVLGIPTEKLNVDGGAISIGHPYGMSGARMTGHGLLAAERRDVKRVVVTMCIGGGMGAAALFERF</sequence>
<evidence type="ECO:0000256" key="9">
    <source>
        <dbReference type="RuleBase" id="RU003557"/>
    </source>
</evidence>
<keyword evidence="5" id="KW-0809">Transit peptide</keyword>
<dbReference type="InterPro" id="IPR016039">
    <property type="entry name" value="Thiolase-like"/>
</dbReference>
<dbReference type="Proteomes" id="UP001183794">
    <property type="component" value="Unassembled WGS sequence"/>
</dbReference>
<comment type="caution">
    <text evidence="13">The sequence shown here is derived from an EMBL/GenBank/DDBJ whole genome shotgun (WGS) entry which is preliminary data.</text>
</comment>
<evidence type="ECO:0000313" key="14">
    <source>
        <dbReference type="Proteomes" id="UP001183794"/>
    </source>
</evidence>
<dbReference type="InterPro" id="IPR020617">
    <property type="entry name" value="Thiolase_C"/>
</dbReference>
<evidence type="ECO:0000256" key="8">
    <source>
        <dbReference type="ARBA" id="ARBA00023315"/>
    </source>
</evidence>
<dbReference type="RefSeq" id="WP_310175369.1">
    <property type="nucleotide sequence ID" value="NZ_BAABHE010000002.1"/>
</dbReference>
<dbReference type="CDD" id="cd00751">
    <property type="entry name" value="thiolase"/>
    <property type="match status" value="1"/>
</dbReference>
<evidence type="ECO:0000256" key="2">
    <source>
        <dbReference type="ARBA" id="ARBA00010982"/>
    </source>
</evidence>
<feature type="domain" description="Thiolase N-terminal" evidence="11">
    <location>
        <begin position="5"/>
        <end position="266"/>
    </location>
</feature>
<keyword evidence="8 9" id="KW-0012">Acyltransferase</keyword>
<evidence type="ECO:0000256" key="6">
    <source>
        <dbReference type="ARBA" id="ARBA00023098"/>
    </source>
</evidence>
<keyword evidence="6" id="KW-0443">Lipid metabolism</keyword>
<dbReference type="PANTHER" id="PTHR43853">
    <property type="entry name" value="3-KETOACYL-COA THIOLASE, PEROXISOMAL"/>
    <property type="match status" value="1"/>
</dbReference>
<dbReference type="EC" id="2.3.1.9" evidence="13"/>
<accession>A0ABU2B3W5</accession>
<evidence type="ECO:0000259" key="12">
    <source>
        <dbReference type="Pfam" id="PF02803"/>
    </source>
</evidence>
<evidence type="ECO:0000256" key="1">
    <source>
        <dbReference type="ARBA" id="ARBA00004275"/>
    </source>
</evidence>
<dbReference type="NCBIfam" id="TIGR01930">
    <property type="entry name" value="AcCoA-C-Actrans"/>
    <property type="match status" value="1"/>
</dbReference>
<feature type="compositionally biased region" description="Basic and acidic residues" evidence="10">
    <location>
        <begin position="177"/>
        <end position="189"/>
    </location>
</feature>
<evidence type="ECO:0000256" key="5">
    <source>
        <dbReference type="ARBA" id="ARBA00022946"/>
    </source>
</evidence>